<dbReference type="EMBL" id="JBHTBF010000001">
    <property type="protein sequence ID" value="MFC7315266.1"/>
    <property type="molecule type" value="Genomic_DNA"/>
</dbReference>
<dbReference type="PANTHER" id="PTHR30154:SF34">
    <property type="entry name" value="TRANSCRIPTIONAL REGULATOR AZLB"/>
    <property type="match status" value="1"/>
</dbReference>
<dbReference type="GeneID" id="79314225"/>
<gene>
    <name evidence="5" type="ORF">ACFQPE_00435</name>
</gene>
<dbReference type="Proteomes" id="UP001596547">
    <property type="component" value="Unassembled WGS sequence"/>
</dbReference>
<organism evidence="5 6">
    <name type="scientific">Halomarina halobia</name>
    <dbReference type="NCBI Taxonomy" id="3033386"/>
    <lineage>
        <taxon>Archaea</taxon>
        <taxon>Methanobacteriati</taxon>
        <taxon>Methanobacteriota</taxon>
        <taxon>Stenosarchaea group</taxon>
        <taxon>Halobacteria</taxon>
        <taxon>Halobacteriales</taxon>
        <taxon>Natronomonadaceae</taxon>
        <taxon>Halomarina</taxon>
    </lineage>
</organism>
<dbReference type="PANTHER" id="PTHR30154">
    <property type="entry name" value="LEUCINE-RESPONSIVE REGULATORY PROTEIN"/>
    <property type="match status" value="1"/>
</dbReference>
<dbReference type="InterPro" id="IPR036388">
    <property type="entry name" value="WH-like_DNA-bd_sf"/>
</dbReference>
<dbReference type="InterPro" id="IPR019888">
    <property type="entry name" value="Tscrpt_reg_AsnC-like"/>
</dbReference>
<protein>
    <submittedName>
        <fullName evidence="5">Lrp/AsnC family transcriptional regulator</fullName>
    </submittedName>
</protein>
<evidence type="ECO:0000313" key="6">
    <source>
        <dbReference type="Proteomes" id="UP001596547"/>
    </source>
</evidence>
<dbReference type="Gene3D" id="3.30.70.920">
    <property type="match status" value="1"/>
</dbReference>
<keyword evidence="3" id="KW-0804">Transcription</keyword>
<evidence type="ECO:0000313" key="5">
    <source>
        <dbReference type="EMBL" id="MFC7315266.1"/>
    </source>
</evidence>
<proteinExistence type="predicted"/>
<keyword evidence="6" id="KW-1185">Reference proteome</keyword>
<dbReference type="Gene3D" id="1.10.10.10">
    <property type="entry name" value="Winged helix-like DNA-binding domain superfamily/Winged helix DNA-binding domain"/>
    <property type="match status" value="1"/>
</dbReference>
<dbReference type="SUPFAM" id="SSF46785">
    <property type="entry name" value="Winged helix' DNA-binding domain"/>
    <property type="match status" value="1"/>
</dbReference>
<accession>A0ABD6A4X1</accession>
<dbReference type="GO" id="GO:0003677">
    <property type="term" value="F:DNA binding"/>
    <property type="evidence" value="ECO:0007669"/>
    <property type="project" value="UniProtKB-KW"/>
</dbReference>
<dbReference type="RefSeq" id="WP_276304671.1">
    <property type="nucleotide sequence ID" value="NZ_CP119992.1"/>
</dbReference>
<dbReference type="SMART" id="SM00344">
    <property type="entry name" value="HTH_ASNC"/>
    <property type="match status" value="1"/>
</dbReference>
<keyword evidence="1" id="KW-0805">Transcription regulation</keyword>
<name>A0ABD6A4X1_9EURY</name>
<comment type="caution">
    <text evidence="5">The sequence shown here is derived from an EMBL/GenBank/DDBJ whole genome shotgun (WGS) entry which is preliminary data.</text>
</comment>
<dbReference type="AlphaFoldDB" id="A0ABD6A4X1"/>
<reference evidence="5 6" key="1">
    <citation type="journal article" date="2019" name="Int. J. Syst. Evol. Microbiol.">
        <title>The Global Catalogue of Microorganisms (GCM) 10K type strain sequencing project: providing services to taxonomists for standard genome sequencing and annotation.</title>
        <authorList>
            <consortium name="The Broad Institute Genomics Platform"/>
            <consortium name="The Broad Institute Genome Sequencing Center for Infectious Disease"/>
            <person name="Wu L."/>
            <person name="Ma J."/>
        </authorList>
    </citation>
    <scope>NUCLEOTIDE SEQUENCE [LARGE SCALE GENOMIC DNA]</scope>
    <source>
        <strain evidence="5 6">PSR21</strain>
    </source>
</reference>
<keyword evidence="2" id="KW-0238">DNA-binding</keyword>
<evidence type="ECO:0000256" key="1">
    <source>
        <dbReference type="ARBA" id="ARBA00023015"/>
    </source>
</evidence>
<dbReference type="PROSITE" id="PS50956">
    <property type="entry name" value="HTH_ASNC_2"/>
    <property type="match status" value="1"/>
</dbReference>
<dbReference type="Pfam" id="PF13412">
    <property type="entry name" value="HTH_24"/>
    <property type="match status" value="1"/>
</dbReference>
<evidence type="ECO:0000256" key="2">
    <source>
        <dbReference type="ARBA" id="ARBA00023125"/>
    </source>
</evidence>
<evidence type="ECO:0000259" key="4">
    <source>
        <dbReference type="PROSITE" id="PS50956"/>
    </source>
</evidence>
<dbReference type="InterPro" id="IPR036390">
    <property type="entry name" value="WH_DNA-bd_sf"/>
</dbReference>
<dbReference type="PRINTS" id="PR00033">
    <property type="entry name" value="HTHASNC"/>
</dbReference>
<feature type="domain" description="HTH asnC-type" evidence="4">
    <location>
        <begin position="6"/>
        <end position="68"/>
    </location>
</feature>
<dbReference type="InterPro" id="IPR000485">
    <property type="entry name" value="AsnC-type_HTH_dom"/>
</dbReference>
<dbReference type="CDD" id="cd00090">
    <property type="entry name" value="HTH_ARSR"/>
    <property type="match status" value="1"/>
</dbReference>
<dbReference type="InterPro" id="IPR011991">
    <property type="entry name" value="ArsR-like_HTH"/>
</dbReference>
<evidence type="ECO:0000256" key="3">
    <source>
        <dbReference type="ARBA" id="ARBA00023163"/>
    </source>
</evidence>
<sequence length="158" mass="17372">MSPLQLDEVDRGILYLLQRDARNATAAGVGERVGVSASTVRNRLAAMEEAGVIEGYHPQIDYERAGFQLHVFIACHAPVARRAELAGEVLDFHNVVNVREMLTGSNNLYVEAIATDSDAVDRITTRLDEIGLDLVSTNIVKESHAQPFDHFGDEVVEE</sequence>